<protein>
    <submittedName>
        <fullName evidence="1">Uncharacterized protein</fullName>
    </submittedName>
</protein>
<name>A0A844G1N4_9BACT</name>
<dbReference type="AlphaFoldDB" id="A0A844G1N4"/>
<evidence type="ECO:0000313" key="2">
    <source>
        <dbReference type="Proteomes" id="UP000435649"/>
    </source>
</evidence>
<organism evidence="1 2">
    <name type="scientific">Victivallis lenta</name>
    <dbReference type="NCBI Taxonomy" id="2606640"/>
    <lineage>
        <taxon>Bacteria</taxon>
        <taxon>Pseudomonadati</taxon>
        <taxon>Lentisphaerota</taxon>
        <taxon>Lentisphaeria</taxon>
        <taxon>Victivallales</taxon>
        <taxon>Victivallaceae</taxon>
        <taxon>Victivallis</taxon>
    </lineage>
</organism>
<reference evidence="1 2" key="1">
    <citation type="submission" date="2019-08" db="EMBL/GenBank/DDBJ databases">
        <title>In-depth cultivation of the pig gut microbiome towards novel bacterial diversity and tailored functional studies.</title>
        <authorList>
            <person name="Wylensek D."/>
            <person name="Hitch T.C.A."/>
            <person name="Clavel T."/>
        </authorList>
    </citation>
    <scope>NUCLEOTIDE SEQUENCE [LARGE SCALE GENOMIC DNA]</scope>
    <source>
        <strain evidence="1 2">BBE-744-WT-12</strain>
    </source>
</reference>
<sequence length="186" mass="20371">MDALPQNWKPYRPLIPAAALLAAGGWLLFGSGGELPFTSEVIGSECRRLEVLRKNILELREQNRQLEAEIRPLAAIRAGAAAGKKEAAAEKLRESVERIAAASGATVSSLREIQHLPAAEVWNVCILSFSAECSISGLQEFLAGVDNHEPRLYWRNLTLRPDNTNAPAKVMLDGQLALLHIPEEEE</sequence>
<gene>
    <name evidence="1" type="ORF">FYJ85_10905</name>
</gene>
<dbReference type="EMBL" id="VUNS01000010">
    <property type="protein sequence ID" value="MST97547.1"/>
    <property type="molecule type" value="Genomic_DNA"/>
</dbReference>
<accession>A0A844G1N4</accession>
<evidence type="ECO:0000313" key="1">
    <source>
        <dbReference type="EMBL" id="MST97547.1"/>
    </source>
</evidence>
<keyword evidence="2" id="KW-1185">Reference proteome</keyword>
<comment type="caution">
    <text evidence="1">The sequence shown here is derived from an EMBL/GenBank/DDBJ whole genome shotgun (WGS) entry which is preliminary data.</text>
</comment>
<dbReference type="RefSeq" id="WP_154418478.1">
    <property type="nucleotide sequence ID" value="NZ_VUNS01000010.1"/>
</dbReference>
<dbReference type="Pfam" id="PF10741">
    <property type="entry name" value="T2SSM_b"/>
    <property type="match status" value="1"/>
</dbReference>
<dbReference type="InterPro" id="IPR034756">
    <property type="entry name" value="T2SSM_b"/>
</dbReference>
<proteinExistence type="predicted"/>
<dbReference type="Proteomes" id="UP000435649">
    <property type="component" value="Unassembled WGS sequence"/>
</dbReference>